<keyword evidence="6 12" id="KW-0418">Kinase</keyword>
<proteinExistence type="predicted"/>
<keyword evidence="8" id="KW-0902">Two-component regulatory system</keyword>
<dbReference type="Gene3D" id="3.30.565.10">
    <property type="entry name" value="Histidine kinase-like ATPase, C-terminal domain"/>
    <property type="match status" value="1"/>
</dbReference>
<gene>
    <name evidence="12" type="ORF">BBI00_08685</name>
    <name evidence="11" type="ORF">V2E39_01815</name>
</gene>
<dbReference type="GO" id="GO:0016020">
    <property type="term" value="C:membrane"/>
    <property type="evidence" value="ECO:0007669"/>
    <property type="project" value="InterPro"/>
</dbReference>
<dbReference type="STRING" id="651561.BBI00_08685"/>
<sequence>MNENTIISTIVYTFLAFTLLAVTLVIFYYFSNKKITKNLLQKKELEIRYEKDLTHAIISSQEKERLRIAQDLHDDISSKLSVVSLNIHLLDTDSLTREEYTELKNKIINLVNTTAESARQISHDLLPPVLEKFGLHAAIDALCSEINMSKTVQVSYSNSLYFAKAEDEKNLHIFRILQELINNSVKHGESTRIQIEFKGKEGKNTCIYKDNGKGFDPEKNALKEGLGLRNIRSRVELINGTLRIESENRKGITVEFTF</sequence>
<dbReference type="Pfam" id="PF02518">
    <property type="entry name" value="HATPase_c"/>
    <property type="match status" value="1"/>
</dbReference>
<keyword evidence="9" id="KW-1133">Transmembrane helix</keyword>
<comment type="caution">
    <text evidence="12">The sequence shown here is derived from an EMBL/GenBank/DDBJ whole genome shotgun (WGS) entry which is preliminary data.</text>
</comment>
<keyword evidence="5" id="KW-0547">Nucleotide-binding</keyword>
<dbReference type="Pfam" id="PF07730">
    <property type="entry name" value="HisKA_3"/>
    <property type="match status" value="1"/>
</dbReference>
<dbReference type="PANTHER" id="PTHR24421">
    <property type="entry name" value="NITRATE/NITRITE SENSOR PROTEIN NARX-RELATED"/>
    <property type="match status" value="1"/>
</dbReference>
<reference evidence="11 14" key="3">
    <citation type="submission" date="2024-01" db="EMBL/GenBank/DDBJ databases">
        <title>Whole genome of Chryseobacterium arthrosphaerae NNCa 2741.</title>
        <authorList>
            <person name="Boriskina E.V."/>
            <person name="Gordinskaya N.A."/>
            <person name="Kropotov V.S."/>
            <person name="Alekseeva A.E."/>
            <person name="Makhova M.A."/>
            <person name="Kryazhev D.V."/>
            <person name="Shkurkina I.S."/>
        </authorList>
    </citation>
    <scope>NUCLEOTIDE SEQUENCE [LARGE SCALE GENOMIC DNA]</scope>
    <source>
        <strain evidence="11 14">NNCa 2741</strain>
    </source>
</reference>
<evidence type="ECO:0000256" key="5">
    <source>
        <dbReference type="ARBA" id="ARBA00022741"/>
    </source>
</evidence>
<comment type="catalytic activity">
    <reaction evidence="1">
        <text>ATP + protein L-histidine = ADP + protein N-phospho-L-histidine.</text>
        <dbReference type="EC" id="2.7.13.3"/>
    </reaction>
</comment>
<keyword evidence="7" id="KW-0067">ATP-binding</keyword>
<dbReference type="GO" id="GO:0000155">
    <property type="term" value="F:phosphorelay sensor kinase activity"/>
    <property type="evidence" value="ECO:0007669"/>
    <property type="project" value="InterPro"/>
</dbReference>
<dbReference type="EC" id="2.7.13.3" evidence="2"/>
<organism evidence="12 13">
    <name type="scientific">Chryseobacterium arthrosphaerae</name>
    <dbReference type="NCBI Taxonomy" id="651561"/>
    <lineage>
        <taxon>Bacteria</taxon>
        <taxon>Pseudomonadati</taxon>
        <taxon>Bacteroidota</taxon>
        <taxon>Flavobacteriia</taxon>
        <taxon>Flavobacteriales</taxon>
        <taxon>Weeksellaceae</taxon>
        <taxon>Chryseobacterium group</taxon>
        <taxon>Chryseobacterium</taxon>
    </lineage>
</organism>
<dbReference type="EMBL" id="JAZGJU010000003">
    <property type="protein sequence ID" value="MEE6126116.1"/>
    <property type="molecule type" value="Genomic_DNA"/>
</dbReference>
<evidence type="ECO:0000313" key="13">
    <source>
        <dbReference type="Proteomes" id="UP000093432"/>
    </source>
</evidence>
<dbReference type="SMART" id="SM00387">
    <property type="entry name" value="HATPase_c"/>
    <property type="match status" value="1"/>
</dbReference>
<evidence type="ECO:0000313" key="11">
    <source>
        <dbReference type="EMBL" id="MEE6126116.1"/>
    </source>
</evidence>
<evidence type="ECO:0000256" key="8">
    <source>
        <dbReference type="ARBA" id="ARBA00023012"/>
    </source>
</evidence>
<feature type="domain" description="Histidine kinase" evidence="10">
    <location>
        <begin position="71"/>
        <end position="258"/>
    </location>
</feature>
<dbReference type="PANTHER" id="PTHR24421:SF10">
    <property type="entry name" value="NITRATE_NITRITE SENSOR PROTEIN NARQ"/>
    <property type="match status" value="1"/>
</dbReference>
<evidence type="ECO:0000256" key="3">
    <source>
        <dbReference type="ARBA" id="ARBA00022553"/>
    </source>
</evidence>
<evidence type="ECO:0000256" key="2">
    <source>
        <dbReference type="ARBA" id="ARBA00012438"/>
    </source>
</evidence>
<dbReference type="InterPro" id="IPR003594">
    <property type="entry name" value="HATPase_dom"/>
</dbReference>
<dbReference type="Gene3D" id="1.20.5.1930">
    <property type="match status" value="1"/>
</dbReference>
<dbReference type="Proteomes" id="UP000093432">
    <property type="component" value="Unassembled WGS sequence"/>
</dbReference>
<dbReference type="Proteomes" id="UP001350005">
    <property type="component" value="Unassembled WGS sequence"/>
</dbReference>
<keyword evidence="9" id="KW-0472">Membrane</keyword>
<dbReference type="SUPFAM" id="SSF55874">
    <property type="entry name" value="ATPase domain of HSP90 chaperone/DNA topoisomerase II/histidine kinase"/>
    <property type="match status" value="1"/>
</dbReference>
<reference evidence="12" key="2">
    <citation type="submission" date="2016-07" db="EMBL/GenBank/DDBJ databases">
        <authorList>
            <person name="Jeong J.-J."/>
            <person name="Kim D.W."/>
            <person name="Sang M.K."/>
            <person name="Choi I.-G."/>
            <person name="Kim K.D."/>
        </authorList>
    </citation>
    <scope>NUCLEOTIDE SEQUENCE</scope>
    <source>
        <strain evidence="12">CC-VM-7</strain>
    </source>
</reference>
<feature type="transmembrane region" description="Helical" evidence="9">
    <location>
        <begin position="6"/>
        <end position="30"/>
    </location>
</feature>
<reference evidence="13" key="1">
    <citation type="submission" date="2016-07" db="EMBL/GenBank/DDBJ databases">
        <authorList>
            <person name="Florea S."/>
            <person name="Webb J.S."/>
            <person name="Jaromczyk J."/>
            <person name="Schardl C.L."/>
        </authorList>
    </citation>
    <scope>NUCLEOTIDE SEQUENCE [LARGE SCALE GENOMIC DNA]</scope>
    <source>
        <strain evidence="13">CC-VM-7</strain>
    </source>
</reference>
<protein>
    <recommendedName>
        <fullName evidence="2">histidine kinase</fullName>
        <ecNumber evidence="2">2.7.13.3</ecNumber>
    </recommendedName>
</protein>
<dbReference type="AlphaFoldDB" id="A0A1B8ZS39"/>
<evidence type="ECO:0000313" key="14">
    <source>
        <dbReference type="Proteomes" id="UP001350005"/>
    </source>
</evidence>
<evidence type="ECO:0000256" key="4">
    <source>
        <dbReference type="ARBA" id="ARBA00022679"/>
    </source>
</evidence>
<evidence type="ECO:0000256" key="9">
    <source>
        <dbReference type="SAM" id="Phobius"/>
    </source>
</evidence>
<dbReference type="GO" id="GO:0046983">
    <property type="term" value="F:protein dimerization activity"/>
    <property type="evidence" value="ECO:0007669"/>
    <property type="project" value="InterPro"/>
</dbReference>
<name>A0A1B8ZS39_9FLAO</name>
<dbReference type="InterPro" id="IPR036890">
    <property type="entry name" value="HATPase_C_sf"/>
</dbReference>
<dbReference type="InterPro" id="IPR005467">
    <property type="entry name" value="His_kinase_dom"/>
</dbReference>
<dbReference type="EMBL" id="MAYG01000001">
    <property type="protein sequence ID" value="OCA74401.1"/>
    <property type="molecule type" value="Genomic_DNA"/>
</dbReference>
<evidence type="ECO:0000256" key="7">
    <source>
        <dbReference type="ARBA" id="ARBA00022840"/>
    </source>
</evidence>
<dbReference type="RefSeq" id="WP_065398390.1">
    <property type="nucleotide sequence ID" value="NZ_CP119767.1"/>
</dbReference>
<evidence type="ECO:0000313" key="12">
    <source>
        <dbReference type="EMBL" id="OCA74401.1"/>
    </source>
</evidence>
<keyword evidence="14" id="KW-1185">Reference proteome</keyword>
<accession>A0A1B8ZS39</accession>
<keyword evidence="9" id="KW-0812">Transmembrane</keyword>
<dbReference type="CDD" id="cd16917">
    <property type="entry name" value="HATPase_UhpB-NarQ-NarX-like"/>
    <property type="match status" value="1"/>
</dbReference>
<evidence type="ECO:0000256" key="1">
    <source>
        <dbReference type="ARBA" id="ARBA00000085"/>
    </source>
</evidence>
<keyword evidence="4" id="KW-0808">Transferase</keyword>
<dbReference type="GO" id="GO:0005524">
    <property type="term" value="F:ATP binding"/>
    <property type="evidence" value="ECO:0007669"/>
    <property type="project" value="UniProtKB-KW"/>
</dbReference>
<evidence type="ECO:0000259" key="10">
    <source>
        <dbReference type="PROSITE" id="PS50109"/>
    </source>
</evidence>
<dbReference type="InterPro" id="IPR050482">
    <property type="entry name" value="Sensor_HK_TwoCompSys"/>
</dbReference>
<keyword evidence="3" id="KW-0597">Phosphoprotein</keyword>
<dbReference type="PROSITE" id="PS50109">
    <property type="entry name" value="HIS_KIN"/>
    <property type="match status" value="1"/>
</dbReference>
<dbReference type="InterPro" id="IPR011712">
    <property type="entry name" value="Sig_transdc_His_kin_sub3_dim/P"/>
</dbReference>
<dbReference type="OrthoDB" id="9778366at2"/>
<evidence type="ECO:0000256" key="6">
    <source>
        <dbReference type="ARBA" id="ARBA00022777"/>
    </source>
</evidence>